<name>A0A839IMM1_9GAMM</name>
<feature type="transmembrane region" description="Helical" evidence="9">
    <location>
        <begin position="168"/>
        <end position="189"/>
    </location>
</feature>
<feature type="transmembrane region" description="Helical" evidence="9">
    <location>
        <begin position="39"/>
        <end position="56"/>
    </location>
</feature>
<comment type="pathway">
    <text evidence="9">Protein modification; lipoprotein biosynthesis (N-acyl transfer).</text>
</comment>
<evidence type="ECO:0000259" key="10">
    <source>
        <dbReference type="PROSITE" id="PS50263"/>
    </source>
</evidence>
<dbReference type="GO" id="GO:0005886">
    <property type="term" value="C:plasma membrane"/>
    <property type="evidence" value="ECO:0007669"/>
    <property type="project" value="UniProtKB-SubCell"/>
</dbReference>
<feature type="transmembrane region" description="Helical" evidence="9">
    <location>
        <begin position="16"/>
        <end position="33"/>
    </location>
</feature>
<gene>
    <name evidence="9 11" type="primary">lnt</name>
    <name evidence="11" type="ORF">H4O21_02840</name>
</gene>
<keyword evidence="5 9" id="KW-0812">Transmembrane</keyword>
<comment type="subcellular location">
    <subcellularLocation>
        <location evidence="1 9">Cell membrane</location>
        <topology evidence="1 9">Multi-pass membrane protein</topology>
    </subcellularLocation>
</comment>
<keyword evidence="11" id="KW-0449">Lipoprotein</keyword>
<dbReference type="Pfam" id="PF20154">
    <property type="entry name" value="LNT_N"/>
    <property type="match status" value="1"/>
</dbReference>
<keyword evidence="12" id="KW-1185">Reference proteome</keyword>
<sequence>MAISGVLQQASTRKGLHKYLLAAFAGVLFPLSFSPYHFWYLTPVSICLLLLALSDNGRSSRHSAFKTGWFYGLGMFGNGTSWIYISIHDYGFTGMPLAILMTMFFVMGLSLLPALQLTLFKRGFCNISPVWSFPALWVLFEWVRSWILTGFPWLFAGNALIDSPLSPWLPVGGVYLASFILVMSGVLIFRFVMQKLRLRTLLAYLIIVFAGSHLLNGIQWVTPAAEKPLKVAMVQGNIDQNKKWMPQHRDEFLFLYRDLTQDIQNADLVIWPETSVPMLMQQSRAYINRILADLPAGTAFIAGMPERATPAGVRPAQYYNAIMARGDAQGIYRKQKLVPFGEYVPFESMLRGAIAFFNLPMSSFTAGEASQSELTAKGFTVAPFICYEVVYPEFVRQRATDSDLLITISNDSWFGHSAGPLQHLQMARVRAAENGRYMLRSTNNGVTAVIDNKGRITNTAPQFEQAIVRGEVWPMQGQTPYNQLGSAPLLIFLAALLLIQFVISRKSRPRNIFSV</sequence>
<keyword evidence="7 9" id="KW-0472">Membrane</keyword>
<dbReference type="AlphaFoldDB" id="A0A839IMM1"/>
<evidence type="ECO:0000256" key="1">
    <source>
        <dbReference type="ARBA" id="ARBA00004651"/>
    </source>
</evidence>
<dbReference type="EC" id="2.3.1.269" evidence="9"/>
<evidence type="ECO:0000256" key="5">
    <source>
        <dbReference type="ARBA" id="ARBA00022692"/>
    </source>
</evidence>
<comment type="similarity">
    <text evidence="2 9">Belongs to the CN hydrolase family. Apolipoprotein N-acyltransferase subfamily.</text>
</comment>
<evidence type="ECO:0000256" key="6">
    <source>
        <dbReference type="ARBA" id="ARBA00022989"/>
    </source>
</evidence>
<dbReference type="PANTHER" id="PTHR38686">
    <property type="entry name" value="APOLIPOPROTEIN N-ACYLTRANSFERASE"/>
    <property type="match status" value="1"/>
</dbReference>
<evidence type="ECO:0000256" key="3">
    <source>
        <dbReference type="ARBA" id="ARBA00022475"/>
    </source>
</evidence>
<dbReference type="Proteomes" id="UP000565262">
    <property type="component" value="Unassembled WGS sequence"/>
</dbReference>
<dbReference type="HAMAP" id="MF_01148">
    <property type="entry name" value="Lnt"/>
    <property type="match status" value="1"/>
</dbReference>
<dbReference type="RefSeq" id="WP_182807316.1">
    <property type="nucleotide sequence ID" value="NZ_JACJFM010000002.1"/>
</dbReference>
<feature type="transmembrane region" description="Helical" evidence="9">
    <location>
        <begin position="68"/>
        <end position="85"/>
    </location>
</feature>
<evidence type="ECO:0000313" key="11">
    <source>
        <dbReference type="EMBL" id="MBB1485546.1"/>
    </source>
</evidence>
<dbReference type="InterPro" id="IPR036526">
    <property type="entry name" value="C-N_Hydrolase_sf"/>
</dbReference>
<dbReference type="UniPathway" id="UPA00666"/>
<evidence type="ECO:0000256" key="9">
    <source>
        <dbReference type="HAMAP-Rule" id="MF_01148"/>
    </source>
</evidence>
<feature type="transmembrane region" description="Helical" evidence="9">
    <location>
        <begin position="131"/>
        <end position="156"/>
    </location>
</feature>
<comment type="caution">
    <text evidence="11">The sequence shown here is derived from an EMBL/GenBank/DDBJ whole genome shotgun (WGS) entry which is preliminary data.</text>
</comment>
<reference evidence="11 12" key="1">
    <citation type="submission" date="2020-08" db="EMBL/GenBank/DDBJ databases">
        <title>Oceanospirillum sp. nov. isolated from marine sediment.</title>
        <authorList>
            <person name="Ji X."/>
        </authorList>
    </citation>
    <scope>NUCLEOTIDE SEQUENCE [LARGE SCALE GENOMIC DNA]</scope>
    <source>
        <strain evidence="11 12">D5</strain>
    </source>
</reference>
<evidence type="ECO:0000256" key="2">
    <source>
        <dbReference type="ARBA" id="ARBA00010065"/>
    </source>
</evidence>
<evidence type="ECO:0000313" key="12">
    <source>
        <dbReference type="Proteomes" id="UP000565262"/>
    </source>
</evidence>
<feature type="domain" description="CN hydrolase" evidence="10">
    <location>
        <begin position="234"/>
        <end position="474"/>
    </location>
</feature>
<keyword evidence="4 9" id="KW-0808">Transferase</keyword>
<dbReference type="GO" id="GO:0016410">
    <property type="term" value="F:N-acyltransferase activity"/>
    <property type="evidence" value="ECO:0007669"/>
    <property type="project" value="UniProtKB-UniRule"/>
</dbReference>
<dbReference type="EMBL" id="JACJFM010000002">
    <property type="protein sequence ID" value="MBB1485546.1"/>
    <property type="molecule type" value="Genomic_DNA"/>
</dbReference>
<accession>A0A839IMM1</accession>
<dbReference type="SUPFAM" id="SSF56317">
    <property type="entry name" value="Carbon-nitrogen hydrolase"/>
    <property type="match status" value="1"/>
</dbReference>
<feature type="transmembrane region" description="Helical" evidence="9">
    <location>
        <begin position="484"/>
        <end position="503"/>
    </location>
</feature>
<evidence type="ECO:0000256" key="7">
    <source>
        <dbReference type="ARBA" id="ARBA00023136"/>
    </source>
</evidence>
<evidence type="ECO:0000256" key="4">
    <source>
        <dbReference type="ARBA" id="ARBA00022679"/>
    </source>
</evidence>
<keyword evidence="8 9" id="KW-0012">Acyltransferase</keyword>
<feature type="transmembrane region" description="Helical" evidence="9">
    <location>
        <begin position="97"/>
        <end position="119"/>
    </location>
</feature>
<dbReference type="InterPro" id="IPR045378">
    <property type="entry name" value="LNT_N"/>
</dbReference>
<dbReference type="InterPro" id="IPR004563">
    <property type="entry name" value="Apolipo_AcylTrfase"/>
</dbReference>
<protein>
    <recommendedName>
        <fullName evidence="9">Apolipoprotein N-acyltransferase</fullName>
        <shortName evidence="9">ALP N-acyltransferase</shortName>
        <ecNumber evidence="9">2.3.1.269</ecNumber>
    </recommendedName>
</protein>
<dbReference type="GO" id="GO:0042158">
    <property type="term" value="P:lipoprotein biosynthetic process"/>
    <property type="evidence" value="ECO:0007669"/>
    <property type="project" value="UniProtKB-UniRule"/>
</dbReference>
<keyword evidence="3 9" id="KW-1003">Cell membrane</keyword>
<dbReference type="CDD" id="cd07571">
    <property type="entry name" value="ALP_N-acyl_transferase"/>
    <property type="match status" value="1"/>
</dbReference>
<organism evidence="11 12">
    <name type="scientific">Oceanospirillum sediminis</name>
    <dbReference type="NCBI Taxonomy" id="2760088"/>
    <lineage>
        <taxon>Bacteria</taxon>
        <taxon>Pseudomonadati</taxon>
        <taxon>Pseudomonadota</taxon>
        <taxon>Gammaproteobacteria</taxon>
        <taxon>Oceanospirillales</taxon>
        <taxon>Oceanospirillaceae</taxon>
        <taxon>Oceanospirillum</taxon>
    </lineage>
</organism>
<dbReference type="NCBIfam" id="TIGR00546">
    <property type="entry name" value="lnt"/>
    <property type="match status" value="1"/>
</dbReference>
<dbReference type="Pfam" id="PF00795">
    <property type="entry name" value="CN_hydrolase"/>
    <property type="match status" value="1"/>
</dbReference>
<comment type="function">
    <text evidence="9">Catalyzes the phospholipid dependent N-acylation of the N-terminal cysteine of apolipoprotein, the last step in lipoprotein maturation.</text>
</comment>
<dbReference type="PANTHER" id="PTHR38686:SF1">
    <property type="entry name" value="APOLIPOPROTEIN N-ACYLTRANSFERASE"/>
    <property type="match status" value="1"/>
</dbReference>
<evidence type="ECO:0000256" key="8">
    <source>
        <dbReference type="ARBA" id="ARBA00023315"/>
    </source>
</evidence>
<keyword evidence="6 9" id="KW-1133">Transmembrane helix</keyword>
<dbReference type="PROSITE" id="PS50263">
    <property type="entry name" value="CN_HYDROLASE"/>
    <property type="match status" value="1"/>
</dbReference>
<dbReference type="Gene3D" id="3.60.110.10">
    <property type="entry name" value="Carbon-nitrogen hydrolase"/>
    <property type="match status" value="1"/>
</dbReference>
<dbReference type="InterPro" id="IPR003010">
    <property type="entry name" value="C-N_Hydrolase"/>
</dbReference>
<feature type="transmembrane region" description="Helical" evidence="9">
    <location>
        <begin position="201"/>
        <end position="221"/>
    </location>
</feature>
<proteinExistence type="inferred from homology"/>
<comment type="catalytic activity">
    <reaction evidence="9">
        <text>N-terminal S-1,2-diacyl-sn-glyceryl-L-cysteinyl-[lipoprotein] + a glycerophospholipid = N-acyl-S-1,2-diacyl-sn-glyceryl-L-cysteinyl-[lipoprotein] + a 2-acyl-sn-glycero-3-phospholipid + H(+)</text>
        <dbReference type="Rhea" id="RHEA:48228"/>
        <dbReference type="Rhea" id="RHEA-COMP:14681"/>
        <dbReference type="Rhea" id="RHEA-COMP:14684"/>
        <dbReference type="ChEBI" id="CHEBI:15378"/>
        <dbReference type="ChEBI" id="CHEBI:136912"/>
        <dbReference type="ChEBI" id="CHEBI:140656"/>
        <dbReference type="ChEBI" id="CHEBI:140657"/>
        <dbReference type="ChEBI" id="CHEBI:140660"/>
        <dbReference type="EC" id="2.3.1.269"/>
    </reaction>
</comment>